<evidence type="ECO:0000313" key="4">
    <source>
        <dbReference type="Proteomes" id="UP000807353"/>
    </source>
</evidence>
<organism evidence="3 4">
    <name type="scientific">Collybia nuda</name>
    <dbReference type="NCBI Taxonomy" id="64659"/>
    <lineage>
        <taxon>Eukaryota</taxon>
        <taxon>Fungi</taxon>
        <taxon>Dikarya</taxon>
        <taxon>Basidiomycota</taxon>
        <taxon>Agaricomycotina</taxon>
        <taxon>Agaricomycetes</taxon>
        <taxon>Agaricomycetidae</taxon>
        <taxon>Agaricales</taxon>
        <taxon>Tricholomatineae</taxon>
        <taxon>Clitocybaceae</taxon>
        <taxon>Collybia</taxon>
    </lineage>
</organism>
<dbReference type="OrthoDB" id="3235847at2759"/>
<proteinExistence type="predicted"/>
<feature type="transmembrane region" description="Helical" evidence="2">
    <location>
        <begin position="104"/>
        <end position="126"/>
    </location>
</feature>
<keyword evidence="2" id="KW-0472">Membrane</keyword>
<sequence>MSTRPNPLDGTAVIPLPPGMTLDQFFTFQASLVSVSITAAIAFGIVVWDYFYLLRQEYTLYRVSKLAEWRTLAPWSFVALRCSGVVSILASLCVSSFQSTHCQLGTSIFHIGAVVVIASTGIAFGYRIIDIWKNRKEVSIITGCLYVTMVIFWIAVASQYRAINGPPTPFGSNCGTAPFVSWAPISHASSVVFNVAILIMGTLKFVDQGTQQSRINYLAYRNSMIYIAITTATSVAVLVVQSLDSDYQVTKRAMLPYSTLITATMGSRVFLNLKLSKAMSGTARDNHLTTTPPRGPTPDDDTHKAVHFTPSPNQGNDPTPLDVKLKGNPYTTFPSPPFRTSRLDSPSQVPPKSLAPRPPQNPYTSFPSPPLNGSTSDLSYSSPKLSGTGSLSSMVFASPGKHGSPASFKSKFSLPDLGRRKKNTYEQQSGWV</sequence>
<feature type="region of interest" description="Disordered" evidence="1">
    <location>
        <begin position="281"/>
        <end position="432"/>
    </location>
</feature>
<name>A0A9P5YBR1_9AGAR</name>
<dbReference type="EMBL" id="MU150238">
    <property type="protein sequence ID" value="KAF9467043.1"/>
    <property type="molecule type" value="Genomic_DNA"/>
</dbReference>
<gene>
    <name evidence="3" type="ORF">BDZ94DRAFT_1211400</name>
</gene>
<accession>A0A9P5YBR1</accession>
<feature type="transmembrane region" description="Helical" evidence="2">
    <location>
        <begin position="180"/>
        <end position="203"/>
    </location>
</feature>
<protein>
    <submittedName>
        <fullName evidence="3">Uncharacterized protein</fullName>
    </submittedName>
</protein>
<feature type="compositionally biased region" description="Polar residues" evidence="1">
    <location>
        <begin position="362"/>
        <end position="395"/>
    </location>
</feature>
<dbReference type="AlphaFoldDB" id="A0A9P5YBR1"/>
<evidence type="ECO:0000256" key="2">
    <source>
        <dbReference type="SAM" id="Phobius"/>
    </source>
</evidence>
<keyword evidence="2" id="KW-0812">Transmembrane</keyword>
<keyword evidence="4" id="KW-1185">Reference proteome</keyword>
<reference evidence="3" key="1">
    <citation type="submission" date="2020-11" db="EMBL/GenBank/DDBJ databases">
        <authorList>
            <consortium name="DOE Joint Genome Institute"/>
            <person name="Ahrendt S."/>
            <person name="Riley R."/>
            <person name="Andreopoulos W."/>
            <person name="Labutti K."/>
            <person name="Pangilinan J."/>
            <person name="Ruiz-Duenas F.J."/>
            <person name="Barrasa J.M."/>
            <person name="Sanchez-Garcia M."/>
            <person name="Camarero S."/>
            <person name="Miyauchi S."/>
            <person name="Serrano A."/>
            <person name="Linde D."/>
            <person name="Babiker R."/>
            <person name="Drula E."/>
            <person name="Ayuso-Fernandez I."/>
            <person name="Pacheco R."/>
            <person name="Padilla G."/>
            <person name="Ferreira P."/>
            <person name="Barriuso J."/>
            <person name="Kellner H."/>
            <person name="Castanera R."/>
            <person name="Alfaro M."/>
            <person name="Ramirez L."/>
            <person name="Pisabarro A.G."/>
            <person name="Kuo A."/>
            <person name="Tritt A."/>
            <person name="Lipzen A."/>
            <person name="He G."/>
            <person name="Yan M."/>
            <person name="Ng V."/>
            <person name="Cullen D."/>
            <person name="Martin F."/>
            <person name="Rosso M.-N."/>
            <person name="Henrissat B."/>
            <person name="Hibbett D."/>
            <person name="Martinez A.T."/>
            <person name="Grigoriev I.V."/>
        </authorList>
    </citation>
    <scope>NUCLEOTIDE SEQUENCE</scope>
    <source>
        <strain evidence="3">CBS 247.69</strain>
    </source>
</reference>
<evidence type="ECO:0000313" key="3">
    <source>
        <dbReference type="EMBL" id="KAF9467043.1"/>
    </source>
</evidence>
<evidence type="ECO:0000256" key="1">
    <source>
        <dbReference type="SAM" id="MobiDB-lite"/>
    </source>
</evidence>
<comment type="caution">
    <text evidence="3">The sequence shown here is derived from an EMBL/GenBank/DDBJ whole genome shotgun (WGS) entry which is preliminary data.</text>
</comment>
<feature type="transmembrane region" description="Helical" evidence="2">
    <location>
        <begin position="224"/>
        <end position="243"/>
    </location>
</feature>
<dbReference type="Proteomes" id="UP000807353">
    <property type="component" value="Unassembled WGS sequence"/>
</dbReference>
<feature type="transmembrane region" description="Helical" evidence="2">
    <location>
        <begin position="138"/>
        <end position="160"/>
    </location>
</feature>
<feature type="transmembrane region" description="Helical" evidence="2">
    <location>
        <begin position="72"/>
        <end position="98"/>
    </location>
</feature>
<keyword evidence="2" id="KW-1133">Transmembrane helix</keyword>
<feature type="transmembrane region" description="Helical" evidence="2">
    <location>
        <begin position="26"/>
        <end position="51"/>
    </location>
</feature>
<feature type="transmembrane region" description="Helical" evidence="2">
    <location>
        <begin position="255"/>
        <end position="271"/>
    </location>
</feature>